<keyword evidence="4 6" id="KW-0119">Carbohydrate metabolism</keyword>
<dbReference type="GO" id="GO:0016757">
    <property type="term" value="F:glycosyltransferase activity"/>
    <property type="evidence" value="ECO:0007669"/>
    <property type="project" value="UniProtKB-KW"/>
</dbReference>
<sequence length="699" mass="76982">MTTEQPTPRASTFAAAKQSGTPVLRPASPKPAKTMAESSIGRIPISAVHPVLEDGRIPAKSVPGGLLEVAATVFREGHDLIGVEAVLYDSKGRERQRVTLQARPGDRWAGQLIADKPGQWSFEIEAFGDLYATWAHHAQLKIAAGVDVAVMLAEGGALLADAAEDPARTRADRQALAAAATGLADTAAPVPERLAAGLDESVRAAVGRRPIKDLVTVSRRYPVKVERDAAGRGAWYEFFPRSEGAQQHPETGEWTSGNFRTAKHSLDRVAEMGFDVIYLPPIHPIGEVNRKGPNNSLVAGPADPGSPWAIGSAAGGHDAIHPDLGSFQDFDDFVARAAELGLEVALDLALQAAPDHPWATEHPEWFTTRIDGSIAYAENPPKKYQDIYPINFDNDPDGLAKEVLRIVQLWISHGVKIFRVDNPHTKPLWFWQWLIAKVNKKHPEVVFLAEAFTRPAVMHALGKAGFQQSYSYFTWRNDKAEIEAYLHEISHETASFYRPNFFVNTPDILTEYLQYGGPAAFKIRAVLAAMGSPLWGMYAGYELYEHVARPGAEEYLDNEKYEYKARDFAGAEKAGRSLAPFIAKLNQIRREHPALLELANLTVHRTSDPATVAFSKTKTQMESGSDTIIVVVNVDPHSVREGVVYLDLAALGIEEFNADGSFTVDELITGQSWQWRDENYVRLDAHLEPAHILHLRRSE</sequence>
<dbReference type="InterPro" id="IPR021828">
    <property type="entry name" value="GlgE_dom_N/S"/>
</dbReference>
<feature type="binding site" evidence="6">
    <location>
        <position position="351"/>
    </location>
    <ligand>
        <name>alpha-maltose 1-phosphate</name>
        <dbReference type="ChEBI" id="CHEBI:63576"/>
    </ligand>
</feature>
<dbReference type="SUPFAM" id="SSF51445">
    <property type="entry name" value="(Trans)glycosidases"/>
    <property type="match status" value="1"/>
</dbReference>
<keyword evidence="3 6" id="KW-0808">Transferase</keyword>
<dbReference type="InterPro" id="IPR013783">
    <property type="entry name" value="Ig-like_fold"/>
</dbReference>
<evidence type="ECO:0000259" key="8">
    <source>
        <dbReference type="SMART" id="SM00642"/>
    </source>
</evidence>
<organism evidence="9 10">
    <name type="scientific">Arthrobacter russicus</name>
    <dbReference type="NCBI Taxonomy" id="172040"/>
    <lineage>
        <taxon>Bacteria</taxon>
        <taxon>Bacillati</taxon>
        <taxon>Actinomycetota</taxon>
        <taxon>Actinomycetes</taxon>
        <taxon>Micrococcales</taxon>
        <taxon>Micrococcaceae</taxon>
        <taxon>Arthrobacter</taxon>
    </lineage>
</organism>
<feature type="active site" description="Proton donor" evidence="6">
    <location>
        <position position="450"/>
    </location>
</feature>
<evidence type="ECO:0000256" key="5">
    <source>
        <dbReference type="ARBA" id="ARBA00048735"/>
    </source>
</evidence>
<keyword evidence="10" id="KW-1185">Reference proteome</keyword>
<feature type="active site" description="Nucleophile" evidence="6">
    <location>
        <position position="421"/>
    </location>
</feature>
<comment type="catalytic activity">
    <reaction evidence="5 6">
        <text>alpha-maltose 1-phosphate + [(1-&gt;4)-alpha-D-glucosyl](n) = [(1-&gt;4)-alpha-D-glucosyl](n+2) + phosphate</text>
        <dbReference type="Rhea" id="RHEA:42692"/>
        <dbReference type="Rhea" id="RHEA-COMP:9584"/>
        <dbReference type="Rhea" id="RHEA-COMP:10183"/>
        <dbReference type="ChEBI" id="CHEBI:15444"/>
        <dbReference type="ChEBI" id="CHEBI:43474"/>
        <dbReference type="ChEBI" id="CHEBI:63576"/>
        <dbReference type="EC" id="2.4.99.16"/>
    </reaction>
</comment>
<evidence type="ECO:0000256" key="1">
    <source>
        <dbReference type="ARBA" id="ARBA00011738"/>
    </source>
</evidence>
<keyword evidence="2 6" id="KW-0328">Glycosyltransferase</keyword>
<feature type="compositionally biased region" description="Polar residues" evidence="7">
    <location>
        <begin position="1"/>
        <end position="10"/>
    </location>
</feature>
<gene>
    <name evidence="6" type="primary">glgE</name>
    <name evidence="9" type="ORF">JOE69_001551</name>
</gene>
<dbReference type="Gene3D" id="1.20.58.80">
    <property type="entry name" value="Phosphotransferase system, lactose/cellobiose-type IIA subunit"/>
    <property type="match status" value="1"/>
</dbReference>
<feature type="binding site" evidence="6">
    <location>
        <begin position="560"/>
        <end position="561"/>
    </location>
    <ligand>
        <name>alpha-maltose 1-phosphate</name>
        <dbReference type="ChEBI" id="CHEBI:63576"/>
    </ligand>
</feature>
<dbReference type="Proteomes" id="UP001185069">
    <property type="component" value="Unassembled WGS sequence"/>
</dbReference>
<dbReference type="Pfam" id="PF11896">
    <property type="entry name" value="GlgE_dom_N_S"/>
    <property type="match status" value="1"/>
</dbReference>
<comment type="similarity">
    <text evidence="6">Belongs to the glycosyl hydrolase 13 family. GlgE subfamily.</text>
</comment>
<dbReference type="Gene3D" id="2.60.40.10">
    <property type="entry name" value="Immunoglobulins"/>
    <property type="match status" value="1"/>
</dbReference>
<dbReference type="InterPro" id="IPR006047">
    <property type="entry name" value="GH13_cat_dom"/>
</dbReference>
<dbReference type="InterPro" id="IPR017853">
    <property type="entry name" value="GH"/>
</dbReference>
<dbReference type="PANTHER" id="PTHR47786:SF2">
    <property type="entry name" value="GLYCOSYL HYDROLASE FAMILY 13 CATALYTIC DOMAIN-CONTAINING PROTEIN"/>
    <property type="match status" value="1"/>
</dbReference>
<feature type="binding site" evidence="6">
    <location>
        <position position="422"/>
    </location>
    <ligand>
        <name>alpha-maltose 1-phosphate</name>
        <dbReference type="ChEBI" id="CHEBI:63576"/>
    </ligand>
</feature>
<proteinExistence type="inferred from homology"/>
<protein>
    <recommendedName>
        <fullName evidence="6">Alpha-1,4-glucan:maltose-1-phosphate maltosyltransferase</fullName>
        <shortName evidence="6">GMPMT</shortName>
        <ecNumber evidence="6">2.4.99.16</ecNumber>
    </recommendedName>
    <alternativeName>
        <fullName evidence="6">(1-&gt;4)-alpha-D-glucan:maltose-1-phosphate alpha-D-maltosyltransferase</fullName>
    </alternativeName>
</protein>
<evidence type="ECO:0000256" key="4">
    <source>
        <dbReference type="ARBA" id="ARBA00023277"/>
    </source>
</evidence>
<reference evidence="9 10" key="1">
    <citation type="submission" date="2023-07" db="EMBL/GenBank/DDBJ databases">
        <title>Sequencing the genomes of 1000 actinobacteria strains.</title>
        <authorList>
            <person name="Klenk H.-P."/>
        </authorList>
    </citation>
    <scope>NUCLEOTIDE SEQUENCE [LARGE SCALE GENOMIC DNA]</scope>
    <source>
        <strain evidence="9 10">DSM 14555</strain>
    </source>
</reference>
<dbReference type="Pfam" id="PF21702">
    <property type="entry name" value="GLGE_C"/>
    <property type="match status" value="1"/>
</dbReference>
<evidence type="ECO:0000313" key="9">
    <source>
        <dbReference type="EMBL" id="MDR6269313.1"/>
    </source>
</evidence>
<dbReference type="HAMAP" id="MF_02124">
    <property type="entry name" value="GlgE"/>
    <property type="match status" value="1"/>
</dbReference>
<accession>A0ABU1JA70</accession>
<dbReference type="CDD" id="cd11344">
    <property type="entry name" value="AmyAc_GlgE_like"/>
    <property type="match status" value="1"/>
</dbReference>
<dbReference type="EC" id="2.4.99.16" evidence="6"/>
<feature type="domain" description="Glycosyl hydrolase family 13 catalytic" evidence="8">
    <location>
        <begin position="233"/>
        <end position="589"/>
    </location>
</feature>
<evidence type="ECO:0000256" key="2">
    <source>
        <dbReference type="ARBA" id="ARBA00022676"/>
    </source>
</evidence>
<dbReference type="SMART" id="SM00642">
    <property type="entry name" value="Aamy"/>
    <property type="match status" value="1"/>
</dbReference>
<feature type="region of interest" description="Disordered" evidence="7">
    <location>
        <begin position="1"/>
        <end position="33"/>
    </location>
</feature>
<dbReference type="InterPro" id="IPR049171">
    <property type="entry name" value="GLGE_C"/>
</dbReference>
<dbReference type="Gene3D" id="2.60.40.1180">
    <property type="entry name" value="Golgi alpha-mannosidase II"/>
    <property type="match status" value="1"/>
</dbReference>
<comment type="caution">
    <text evidence="9">The sequence shown here is derived from an EMBL/GenBank/DDBJ whole genome shotgun (WGS) entry which is preliminary data.</text>
</comment>
<comment type="function">
    <text evidence="6">Maltosyltransferase that uses maltose 1-phosphate (M1P) as the sugar donor to elongate linear or branched alpha-(1-&gt;4)-glucans. Is involved in a branched alpha-glucan biosynthetic pathway from trehalose, together with TreS, Mak and GlgB.</text>
</comment>
<feature type="binding site" evidence="6">
    <location>
        <position position="386"/>
    </location>
    <ligand>
        <name>alpha-maltose 1-phosphate</name>
        <dbReference type="ChEBI" id="CHEBI:63576"/>
    </ligand>
</feature>
<evidence type="ECO:0000256" key="7">
    <source>
        <dbReference type="SAM" id="MobiDB-lite"/>
    </source>
</evidence>
<evidence type="ECO:0000313" key="10">
    <source>
        <dbReference type="Proteomes" id="UP001185069"/>
    </source>
</evidence>
<evidence type="ECO:0000256" key="6">
    <source>
        <dbReference type="HAMAP-Rule" id="MF_02124"/>
    </source>
</evidence>
<dbReference type="PANTHER" id="PTHR47786">
    <property type="entry name" value="ALPHA-1,4-GLUCAN:MALTOSE-1-PHOSPHATE MALTOSYLTRANSFERASE"/>
    <property type="match status" value="1"/>
</dbReference>
<name>A0ABU1JA70_9MICC</name>
<dbReference type="InterPro" id="IPR013780">
    <property type="entry name" value="Glyco_hydro_b"/>
</dbReference>
<feature type="binding site" evidence="6">
    <location>
        <position position="291"/>
    </location>
    <ligand>
        <name>alpha-maltose 1-phosphate</name>
        <dbReference type="ChEBI" id="CHEBI:63576"/>
    </ligand>
</feature>
<comment type="subunit">
    <text evidence="1 6">Homodimer.</text>
</comment>
<evidence type="ECO:0000256" key="3">
    <source>
        <dbReference type="ARBA" id="ARBA00022679"/>
    </source>
</evidence>
<dbReference type="EMBL" id="JAVDQF010000001">
    <property type="protein sequence ID" value="MDR6269313.1"/>
    <property type="molecule type" value="Genomic_DNA"/>
</dbReference>
<dbReference type="InterPro" id="IPR026585">
    <property type="entry name" value="GlgE"/>
</dbReference>
<dbReference type="Gene3D" id="3.20.20.80">
    <property type="entry name" value="Glycosidases"/>
    <property type="match status" value="1"/>
</dbReference>
<feature type="site" description="Transition state stabilizer" evidence="6">
    <location>
        <position position="507"/>
    </location>
</feature>